<feature type="domain" description="HTH hxlR-type" evidence="4">
    <location>
        <begin position="11"/>
        <end position="110"/>
    </location>
</feature>
<dbReference type="InterPro" id="IPR002577">
    <property type="entry name" value="HTH_HxlR"/>
</dbReference>
<evidence type="ECO:0000256" key="2">
    <source>
        <dbReference type="ARBA" id="ARBA00023125"/>
    </source>
</evidence>
<organism evidence="5 6">
    <name type="scientific">Chitinophaga filiformis</name>
    <name type="common">Myxococcus filiformis</name>
    <name type="synonym">Flexibacter filiformis</name>
    <dbReference type="NCBI Taxonomy" id="104663"/>
    <lineage>
        <taxon>Bacteria</taxon>
        <taxon>Pseudomonadati</taxon>
        <taxon>Bacteroidota</taxon>
        <taxon>Chitinophagia</taxon>
        <taxon>Chitinophagales</taxon>
        <taxon>Chitinophagaceae</taxon>
        <taxon>Chitinophaga</taxon>
    </lineage>
</organism>
<dbReference type="Proteomes" id="UP000199045">
    <property type="component" value="Unassembled WGS sequence"/>
</dbReference>
<dbReference type="STRING" id="104663.SAMN04488121_109148"/>
<name>A0A1G8A7H1_CHIFI</name>
<dbReference type="SUPFAM" id="SSF46785">
    <property type="entry name" value="Winged helix' DNA-binding domain"/>
    <property type="match status" value="1"/>
</dbReference>
<reference evidence="5 6" key="1">
    <citation type="submission" date="2016-10" db="EMBL/GenBank/DDBJ databases">
        <authorList>
            <person name="de Groot N.N."/>
        </authorList>
    </citation>
    <scope>NUCLEOTIDE SEQUENCE [LARGE SCALE GENOMIC DNA]</scope>
    <source>
        <strain evidence="5 6">DSM 527</strain>
    </source>
</reference>
<dbReference type="PROSITE" id="PS51118">
    <property type="entry name" value="HTH_HXLR"/>
    <property type="match status" value="1"/>
</dbReference>
<dbReference type="Pfam" id="PF01638">
    <property type="entry name" value="HxlR"/>
    <property type="match status" value="1"/>
</dbReference>
<dbReference type="EMBL" id="FNBN01000009">
    <property type="protein sequence ID" value="SDH16797.1"/>
    <property type="molecule type" value="Genomic_DNA"/>
</dbReference>
<dbReference type="InterPro" id="IPR036390">
    <property type="entry name" value="WH_DNA-bd_sf"/>
</dbReference>
<gene>
    <name evidence="5" type="ORF">SAMN04488121_109148</name>
</gene>
<dbReference type="InterPro" id="IPR036388">
    <property type="entry name" value="WH-like_DNA-bd_sf"/>
</dbReference>
<sequence length="121" mass="14141">MIKLNNKTYTCPVDVTLSFIGGKWKILILSHLNIFSDRGFSEIRDNLPGISEKMLVQQLKELERDQLIEKKVLSLKPYRVQYNITPTGKSLSPLFEFLSEYGINYLKEHGIDYIKDQQLYK</sequence>
<dbReference type="GO" id="GO:0003677">
    <property type="term" value="F:DNA binding"/>
    <property type="evidence" value="ECO:0007669"/>
    <property type="project" value="UniProtKB-KW"/>
</dbReference>
<protein>
    <submittedName>
        <fullName evidence="5">DNA-binding transcriptional regulator, HxlR family</fullName>
    </submittedName>
</protein>
<keyword evidence="1" id="KW-0805">Transcription regulation</keyword>
<keyword evidence="3" id="KW-0804">Transcription</keyword>
<evidence type="ECO:0000313" key="6">
    <source>
        <dbReference type="Proteomes" id="UP000199045"/>
    </source>
</evidence>
<dbReference type="RefSeq" id="WP_089836928.1">
    <property type="nucleotide sequence ID" value="NZ_FNBN01000009.1"/>
</dbReference>
<dbReference type="PANTHER" id="PTHR33204:SF29">
    <property type="entry name" value="TRANSCRIPTIONAL REGULATOR"/>
    <property type="match status" value="1"/>
</dbReference>
<dbReference type="OrthoDB" id="8231503at2"/>
<evidence type="ECO:0000313" key="5">
    <source>
        <dbReference type="EMBL" id="SDH16797.1"/>
    </source>
</evidence>
<dbReference type="Gene3D" id="1.10.10.10">
    <property type="entry name" value="Winged helix-like DNA-binding domain superfamily/Winged helix DNA-binding domain"/>
    <property type="match status" value="1"/>
</dbReference>
<dbReference type="AlphaFoldDB" id="A0A1G8A7H1"/>
<accession>A0A1G8A7H1</accession>
<evidence type="ECO:0000256" key="1">
    <source>
        <dbReference type="ARBA" id="ARBA00023015"/>
    </source>
</evidence>
<evidence type="ECO:0000256" key="3">
    <source>
        <dbReference type="ARBA" id="ARBA00023163"/>
    </source>
</evidence>
<proteinExistence type="predicted"/>
<evidence type="ECO:0000259" key="4">
    <source>
        <dbReference type="PROSITE" id="PS51118"/>
    </source>
</evidence>
<keyword evidence="2 5" id="KW-0238">DNA-binding</keyword>
<dbReference type="PANTHER" id="PTHR33204">
    <property type="entry name" value="TRANSCRIPTIONAL REGULATOR, MARR FAMILY"/>
    <property type="match status" value="1"/>
</dbReference>